<evidence type="ECO:0000313" key="3">
    <source>
        <dbReference type="Proteomes" id="UP000823674"/>
    </source>
</evidence>
<organism evidence="2 3">
    <name type="scientific">Brassica rapa subsp. trilocularis</name>
    <dbReference type="NCBI Taxonomy" id="1813537"/>
    <lineage>
        <taxon>Eukaryota</taxon>
        <taxon>Viridiplantae</taxon>
        <taxon>Streptophyta</taxon>
        <taxon>Embryophyta</taxon>
        <taxon>Tracheophyta</taxon>
        <taxon>Spermatophyta</taxon>
        <taxon>Magnoliopsida</taxon>
        <taxon>eudicotyledons</taxon>
        <taxon>Gunneridae</taxon>
        <taxon>Pentapetalae</taxon>
        <taxon>rosids</taxon>
        <taxon>malvids</taxon>
        <taxon>Brassicales</taxon>
        <taxon>Brassicaceae</taxon>
        <taxon>Brassiceae</taxon>
        <taxon>Brassica</taxon>
    </lineage>
</organism>
<name>A0ABQ7KH52_BRACM</name>
<proteinExistence type="predicted"/>
<feature type="compositionally biased region" description="Acidic residues" evidence="1">
    <location>
        <begin position="88"/>
        <end position="102"/>
    </location>
</feature>
<gene>
    <name evidence="2" type="primary">SC273g500010.1_BraROA</name>
    <name evidence="2" type="ORF">IGI04_042953</name>
</gene>
<protein>
    <submittedName>
        <fullName evidence="2">Uncharacterized protein</fullName>
    </submittedName>
</protein>
<comment type="caution">
    <text evidence="2">The sequence shown here is derived from an EMBL/GenBank/DDBJ whole genome shotgun (WGS) entry which is preliminary data.</text>
</comment>
<evidence type="ECO:0000313" key="2">
    <source>
        <dbReference type="EMBL" id="KAG5373725.1"/>
    </source>
</evidence>
<keyword evidence="3" id="KW-1185">Reference proteome</keyword>
<dbReference type="EMBL" id="JADBGQ010000120">
    <property type="protein sequence ID" value="KAG5373725.1"/>
    <property type="molecule type" value="Genomic_DNA"/>
</dbReference>
<dbReference type="Proteomes" id="UP000823674">
    <property type="component" value="Unassembled WGS sequence"/>
</dbReference>
<feature type="region of interest" description="Disordered" evidence="1">
    <location>
        <begin position="80"/>
        <end position="120"/>
    </location>
</feature>
<sequence length="276" mass="31116">MEKLRGFGCEWYGRPYKAVHGRTVRASSSRSNDDYIKRSDLDALFKMLKENGNTYGYSFGASMIAYKDDHLIRELGGEEHEEPMQEANQDEGGVENEGEESIGSDGQAVEGGTREPGDSKALVTYTAQPSLQNNRENEYLRRSDLDSLIKMLKENGNTLGTLGYSFGASYEPGGWRGVMNLKPKLLVQELITSGYKKDEAKRSRFEIAFGGLRNQPGSQEVFLVHHPSELKEEDFAHCVEQWRVEKEVVMRHWCEVSLKLTCKLGPILNPSLRRGV</sequence>
<accession>A0ABQ7KH52</accession>
<evidence type="ECO:0000256" key="1">
    <source>
        <dbReference type="SAM" id="MobiDB-lite"/>
    </source>
</evidence>
<reference evidence="2 3" key="1">
    <citation type="submission" date="2021-03" db="EMBL/GenBank/DDBJ databases">
        <authorList>
            <person name="King G.J."/>
            <person name="Bancroft I."/>
            <person name="Baten A."/>
            <person name="Bloomfield J."/>
            <person name="Borpatragohain P."/>
            <person name="He Z."/>
            <person name="Irish N."/>
            <person name="Irwin J."/>
            <person name="Liu K."/>
            <person name="Mauleon R.P."/>
            <person name="Moore J."/>
            <person name="Morris R."/>
            <person name="Ostergaard L."/>
            <person name="Wang B."/>
            <person name="Wells R."/>
        </authorList>
    </citation>
    <scope>NUCLEOTIDE SEQUENCE [LARGE SCALE GENOMIC DNA]</scope>
    <source>
        <strain evidence="2">R-o-18</strain>
        <tissue evidence="2">Leaf</tissue>
    </source>
</reference>